<keyword evidence="3" id="KW-1185">Reference proteome</keyword>
<accession>A0AAW0Z1H4</accession>
<name>A0AAW0Z1H4_9TREE</name>
<evidence type="ECO:0008006" key="4">
    <source>
        <dbReference type="Google" id="ProtNLM"/>
    </source>
</evidence>
<evidence type="ECO:0000256" key="1">
    <source>
        <dbReference type="SAM" id="MobiDB-lite"/>
    </source>
</evidence>
<dbReference type="AlphaFoldDB" id="A0AAW0Z1H4"/>
<dbReference type="KEGG" id="kne:92180308"/>
<dbReference type="InterPro" id="IPR002110">
    <property type="entry name" value="Ankyrin_rpt"/>
</dbReference>
<reference evidence="2 3" key="1">
    <citation type="journal article" date="2024" name="bioRxiv">
        <title>Comparative genomics of Cryptococcus and Kwoniella reveals pathogenesis evolution and contrasting karyotype dynamics via intercentromeric recombination or chromosome fusion.</title>
        <authorList>
            <person name="Coelho M.A."/>
            <person name="David-Palma M."/>
            <person name="Shea T."/>
            <person name="Bowers K."/>
            <person name="McGinley-Smith S."/>
            <person name="Mohammad A.W."/>
            <person name="Gnirke A."/>
            <person name="Yurkov A.M."/>
            <person name="Nowrousian M."/>
            <person name="Sun S."/>
            <person name="Cuomo C.A."/>
            <person name="Heitman J."/>
        </authorList>
    </citation>
    <scope>NUCLEOTIDE SEQUENCE [LARGE SCALE GENOMIC DNA]</scope>
    <source>
        <strain evidence="2 3">CBS 13917</strain>
    </source>
</reference>
<dbReference type="RefSeq" id="XP_066803661.1">
    <property type="nucleotide sequence ID" value="XM_066946160.1"/>
</dbReference>
<gene>
    <name evidence="2" type="ORF">IAR55_003050</name>
</gene>
<dbReference type="SUPFAM" id="SSF140860">
    <property type="entry name" value="Pseudo ankyrin repeat-like"/>
    <property type="match status" value="1"/>
</dbReference>
<feature type="region of interest" description="Disordered" evidence="1">
    <location>
        <begin position="93"/>
        <end position="128"/>
    </location>
</feature>
<protein>
    <recommendedName>
        <fullName evidence="4">Ankyrin repeat protein</fullName>
    </recommendedName>
</protein>
<evidence type="ECO:0000313" key="2">
    <source>
        <dbReference type="EMBL" id="KAK8858820.1"/>
    </source>
</evidence>
<feature type="region of interest" description="Disordered" evidence="1">
    <location>
        <begin position="227"/>
        <end position="246"/>
    </location>
</feature>
<comment type="caution">
    <text evidence="2">The sequence shown here is derived from an EMBL/GenBank/DDBJ whole genome shotgun (WGS) entry which is preliminary data.</text>
</comment>
<dbReference type="Proteomes" id="UP001388673">
    <property type="component" value="Unassembled WGS sequence"/>
</dbReference>
<dbReference type="InterPro" id="IPR036770">
    <property type="entry name" value="Ankyrin_rpt-contain_sf"/>
</dbReference>
<dbReference type="Gene3D" id="1.25.40.20">
    <property type="entry name" value="Ankyrin repeat-containing domain"/>
    <property type="match status" value="1"/>
</dbReference>
<dbReference type="SMART" id="SM00248">
    <property type="entry name" value="ANK"/>
    <property type="match status" value="2"/>
</dbReference>
<dbReference type="EMBL" id="JBCAWK010000005">
    <property type="protein sequence ID" value="KAK8858820.1"/>
    <property type="molecule type" value="Genomic_DNA"/>
</dbReference>
<dbReference type="GeneID" id="92180308"/>
<proteinExistence type="predicted"/>
<sequence>MRSTLSDLPVELIQQIHLLALNPFLPQTSTCIYSILHHPSPSFVATYVLALYSDYGPNEILVRALRHPVCTVEVAKDVRRIWDKRRGYIAPTLNDHPQHLDKRSDDDRHRSRSTSSPSPVRPTAPPLSCRELPRRLFRPSSSSPSAIYPLIRYLFDNYSPSPNSHKGYPLCRAAITSNYDLASYLLGKGADPSLKGCLAVDVAISNKDIKMVRLLVERDPTDTLVASPINSDSRVESGESKMGAKRAKKVKLDDRIRIGTNMVEAAMKKGSKEIVNYFVYEKKVMPPLQSIMKLSKAEPVKAFKSTKRKTR</sequence>
<evidence type="ECO:0000313" key="3">
    <source>
        <dbReference type="Proteomes" id="UP001388673"/>
    </source>
</evidence>
<organism evidence="2 3">
    <name type="scientific">Kwoniella newhampshirensis</name>
    <dbReference type="NCBI Taxonomy" id="1651941"/>
    <lineage>
        <taxon>Eukaryota</taxon>
        <taxon>Fungi</taxon>
        <taxon>Dikarya</taxon>
        <taxon>Basidiomycota</taxon>
        <taxon>Agaricomycotina</taxon>
        <taxon>Tremellomycetes</taxon>
        <taxon>Tremellales</taxon>
        <taxon>Cryptococcaceae</taxon>
        <taxon>Kwoniella</taxon>
    </lineage>
</organism>
<feature type="compositionally biased region" description="Basic and acidic residues" evidence="1">
    <location>
        <begin position="96"/>
        <end position="109"/>
    </location>
</feature>